<reference evidence="1" key="1">
    <citation type="submission" date="2018-05" db="EMBL/GenBank/DDBJ databases">
        <authorList>
            <person name="Lanie J.A."/>
            <person name="Ng W.-L."/>
            <person name="Kazmierczak K.M."/>
            <person name="Andrzejewski T.M."/>
            <person name="Davidsen T.M."/>
            <person name="Wayne K.J."/>
            <person name="Tettelin H."/>
            <person name="Glass J.I."/>
            <person name="Rusch D."/>
            <person name="Podicherti R."/>
            <person name="Tsui H.-C.T."/>
            <person name="Winkler M.E."/>
        </authorList>
    </citation>
    <scope>NUCLEOTIDE SEQUENCE</scope>
</reference>
<name>A0A382TMK4_9ZZZZ</name>
<evidence type="ECO:0000313" key="1">
    <source>
        <dbReference type="EMBL" id="SVD23183.1"/>
    </source>
</evidence>
<dbReference type="AlphaFoldDB" id="A0A382TMK4"/>
<proteinExistence type="predicted"/>
<protein>
    <submittedName>
        <fullName evidence="1">Uncharacterized protein</fullName>
    </submittedName>
</protein>
<gene>
    <name evidence="1" type="ORF">METZ01_LOCUS376037</name>
</gene>
<feature type="non-terminal residue" evidence="1">
    <location>
        <position position="110"/>
    </location>
</feature>
<dbReference type="EMBL" id="UINC01137690">
    <property type="protein sequence ID" value="SVD23183.1"/>
    <property type="molecule type" value="Genomic_DNA"/>
</dbReference>
<sequence length="110" mass="13631">MSPEILSKNQSDLDKIKQQKRDWYYRNRKSVLRQQKKSEKKNQYLKEWYQKNRTECIGKSREWILNHPTERKSIVQKYVQNKSTRKSFWKPYNIPDHIQLEWIKSFGQLV</sequence>
<accession>A0A382TMK4</accession>
<organism evidence="1">
    <name type="scientific">marine metagenome</name>
    <dbReference type="NCBI Taxonomy" id="408172"/>
    <lineage>
        <taxon>unclassified sequences</taxon>
        <taxon>metagenomes</taxon>
        <taxon>ecological metagenomes</taxon>
    </lineage>
</organism>